<dbReference type="InterPro" id="IPR001087">
    <property type="entry name" value="GDSL"/>
</dbReference>
<protein>
    <submittedName>
        <fullName evidence="3">Rhamnogalacturonan acetylesterase</fullName>
    </submittedName>
</protein>
<keyword evidence="4" id="KW-1185">Reference proteome</keyword>
<evidence type="ECO:0000256" key="1">
    <source>
        <dbReference type="ARBA" id="ARBA00008668"/>
    </source>
</evidence>
<evidence type="ECO:0000313" key="4">
    <source>
        <dbReference type="Proteomes" id="UP001596147"/>
    </source>
</evidence>
<evidence type="ECO:0000313" key="3">
    <source>
        <dbReference type="EMBL" id="MFC5465201.1"/>
    </source>
</evidence>
<comment type="similarity">
    <text evidence="1">Belongs to the 'GDSL' lipolytic enzyme family.</text>
</comment>
<dbReference type="EMBL" id="JBHSMC010000014">
    <property type="protein sequence ID" value="MFC5465201.1"/>
    <property type="molecule type" value="Genomic_DNA"/>
</dbReference>
<dbReference type="CDD" id="cd01821">
    <property type="entry name" value="Rhamnogalacturan_acetylesterase_like"/>
    <property type="match status" value="1"/>
</dbReference>
<dbReference type="PANTHER" id="PTHR43695">
    <property type="entry name" value="PUTATIVE (AFU_ORTHOLOGUE AFUA_2G17250)-RELATED"/>
    <property type="match status" value="1"/>
</dbReference>
<dbReference type="InterPro" id="IPR037459">
    <property type="entry name" value="RhgT-like"/>
</dbReference>
<dbReference type="RefSeq" id="WP_382351212.1">
    <property type="nucleotide sequence ID" value="NZ_JBHSMC010000014.1"/>
</dbReference>
<dbReference type="PANTHER" id="PTHR43695:SF1">
    <property type="entry name" value="RHAMNOGALACTURONAN ACETYLESTERASE"/>
    <property type="match status" value="1"/>
</dbReference>
<name>A0ABW0LK79_9BACI</name>
<organism evidence="3 4">
    <name type="scientific">Lederbergia graminis</name>
    <dbReference type="NCBI Taxonomy" id="735518"/>
    <lineage>
        <taxon>Bacteria</taxon>
        <taxon>Bacillati</taxon>
        <taxon>Bacillota</taxon>
        <taxon>Bacilli</taxon>
        <taxon>Bacillales</taxon>
        <taxon>Bacillaceae</taxon>
        <taxon>Lederbergia</taxon>
    </lineage>
</organism>
<comment type="caution">
    <text evidence="3">The sequence shown here is derived from an EMBL/GenBank/DDBJ whole genome shotgun (WGS) entry which is preliminary data.</text>
</comment>
<keyword evidence="2" id="KW-0378">Hydrolase</keyword>
<dbReference type="Pfam" id="PF00657">
    <property type="entry name" value="Lipase_GDSL"/>
    <property type="match status" value="1"/>
</dbReference>
<dbReference type="Gene3D" id="3.40.50.1110">
    <property type="entry name" value="SGNH hydrolase"/>
    <property type="match status" value="1"/>
</dbReference>
<reference evidence="4" key="1">
    <citation type="journal article" date="2019" name="Int. J. Syst. Evol. Microbiol.">
        <title>The Global Catalogue of Microorganisms (GCM) 10K type strain sequencing project: providing services to taxonomists for standard genome sequencing and annotation.</title>
        <authorList>
            <consortium name="The Broad Institute Genomics Platform"/>
            <consortium name="The Broad Institute Genome Sequencing Center for Infectious Disease"/>
            <person name="Wu L."/>
            <person name="Ma J."/>
        </authorList>
    </citation>
    <scope>NUCLEOTIDE SEQUENCE [LARGE SCALE GENOMIC DNA]</scope>
    <source>
        <strain evidence="4">CGMCC 1.12237</strain>
    </source>
</reference>
<gene>
    <name evidence="3" type="ORF">ACFPM4_10620</name>
</gene>
<evidence type="ECO:0000256" key="2">
    <source>
        <dbReference type="ARBA" id="ARBA00022801"/>
    </source>
</evidence>
<proteinExistence type="inferred from homology"/>
<sequence>MIDVFLAGDSTMQTYDSSFAPQAGWGQFIAKYFSSDITFHNHAMGGRSSKTFITEGRLAAILAEIKQGDYLFIQMGHNDSTKSRPERYTEAYDDYKKYLKQYVEGAREKGAIPILFTPVGRLHYVNGEFLADFGDYCNAMKEVAEDQNVLLVDLNKKSIEYFSAIGYDQAFELFMISVNGTDCTHFTEKGANEIAKIVSEGIKELELELSGYLK</sequence>
<accession>A0ABW0LK79</accession>
<dbReference type="InterPro" id="IPR036514">
    <property type="entry name" value="SGNH_hydro_sf"/>
</dbReference>
<dbReference type="SUPFAM" id="SSF52266">
    <property type="entry name" value="SGNH hydrolase"/>
    <property type="match status" value="1"/>
</dbReference>
<dbReference type="Proteomes" id="UP001596147">
    <property type="component" value="Unassembled WGS sequence"/>
</dbReference>